<proteinExistence type="predicted"/>
<dbReference type="Proteomes" id="UP000195402">
    <property type="component" value="Unassembled WGS sequence"/>
</dbReference>
<evidence type="ECO:0000256" key="1">
    <source>
        <dbReference type="SAM" id="MobiDB-lite"/>
    </source>
</evidence>
<feature type="compositionally biased region" description="Polar residues" evidence="1">
    <location>
        <begin position="130"/>
        <end position="146"/>
    </location>
</feature>
<dbReference type="AlphaFoldDB" id="A0A200R2B6"/>
<evidence type="ECO:0000313" key="3">
    <source>
        <dbReference type="Proteomes" id="UP000195402"/>
    </source>
</evidence>
<comment type="caution">
    <text evidence="2">The sequence shown here is derived from an EMBL/GenBank/DDBJ whole genome shotgun (WGS) entry which is preliminary data.</text>
</comment>
<accession>A0A200R2B6</accession>
<protein>
    <recommendedName>
        <fullName evidence="4">Endonuclease/exonuclease/phosphatase</fullName>
    </recommendedName>
</protein>
<sequence length="156" mass="17009">MAPLVTPHTGNSYTWSNKQEGDRLILEHIDHGFAISVWCTLHPSTIIHHLPCHASDHCPLTIDCTITHHPVPFIFNICGSLTLPVLPPSTRLGPTRLNQTPPPSRSTARSVPLADLFNSGTTLLLVISRPTSGKPTTGSSRCNSNWKLPHPTFVTS</sequence>
<dbReference type="PANTHER" id="PTHR33710">
    <property type="entry name" value="BNAC02G09200D PROTEIN"/>
    <property type="match status" value="1"/>
</dbReference>
<dbReference type="InParanoid" id="A0A200R2B6"/>
<feature type="region of interest" description="Disordered" evidence="1">
    <location>
        <begin position="130"/>
        <end position="156"/>
    </location>
</feature>
<organism evidence="2 3">
    <name type="scientific">Macleaya cordata</name>
    <name type="common">Five-seeded plume-poppy</name>
    <name type="synonym">Bocconia cordata</name>
    <dbReference type="NCBI Taxonomy" id="56857"/>
    <lineage>
        <taxon>Eukaryota</taxon>
        <taxon>Viridiplantae</taxon>
        <taxon>Streptophyta</taxon>
        <taxon>Embryophyta</taxon>
        <taxon>Tracheophyta</taxon>
        <taxon>Spermatophyta</taxon>
        <taxon>Magnoliopsida</taxon>
        <taxon>Ranunculales</taxon>
        <taxon>Papaveraceae</taxon>
        <taxon>Papaveroideae</taxon>
        <taxon>Macleaya</taxon>
    </lineage>
</organism>
<evidence type="ECO:0000313" key="2">
    <source>
        <dbReference type="EMBL" id="OVA16856.1"/>
    </source>
</evidence>
<gene>
    <name evidence="2" type="ORF">BVC80_7067g1</name>
</gene>
<dbReference type="InterPro" id="IPR036691">
    <property type="entry name" value="Endo/exonu/phosph_ase_sf"/>
</dbReference>
<name>A0A200R2B6_MACCD</name>
<keyword evidence="3" id="KW-1185">Reference proteome</keyword>
<dbReference type="PANTHER" id="PTHR33710:SF71">
    <property type="entry name" value="ENDONUCLEASE_EXONUCLEASE_PHOSPHATASE DOMAIN-CONTAINING PROTEIN"/>
    <property type="match status" value="1"/>
</dbReference>
<dbReference type="SUPFAM" id="SSF56219">
    <property type="entry name" value="DNase I-like"/>
    <property type="match status" value="1"/>
</dbReference>
<reference evidence="2 3" key="1">
    <citation type="journal article" date="2017" name="Mol. Plant">
        <title>The Genome of Medicinal Plant Macleaya cordata Provides New Insights into Benzylisoquinoline Alkaloids Metabolism.</title>
        <authorList>
            <person name="Liu X."/>
            <person name="Liu Y."/>
            <person name="Huang P."/>
            <person name="Ma Y."/>
            <person name="Qing Z."/>
            <person name="Tang Q."/>
            <person name="Cao H."/>
            <person name="Cheng P."/>
            <person name="Zheng Y."/>
            <person name="Yuan Z."/>
            <person name="Zhou Y."/>
            <person name="Liu J."/>
            <person name="Tang Z."/>
            <person name="Zhuo Y."/>
            <person name="Zhang Y."/>
            <person name="Yu L."/>
            <person name="Huang J."/>
            <person name="Yang P."/>
            <person name="Peng Q."/>
            <person name="Zhang J."/>
            <person name="Jiang W."/>
            <person name="Zhang Z."/>
            <person name="Lin K."/>
            <person name="Ro D.K."/>
            <person name="Chen X."/>
            <person name="Xiong X."/>
            <person name="Shang Y."/>
            <person name="Huang S."/>
            <person name="Zeng J."/>
        </authorList>
    </citation>
    <scope>NUCLEOTIDE SEQUENCE [LARGE SCALE GENOMIC DNA]</scope>
    <source>
        <strain evidence="3">cv. BLH2017</strain>
        <tissue evidence="2">Root</tissue>
    </source>
</reference>
<dbReference type="EMBL" id="MVGT01000471">
    <property type="protein sequence ID" value="OVA16856.1"/>
    <property type="molecule type" value="Genomic_DNA"/>
</dbReference>
<evidence type="ECO:0008006" key="4">
    <source>
        <dbReference type="Google" id="ProtNLM"/>
    </source>
</evidence>